<dbReference type="GO" id="GO:0003676">
    <property type="term" value="F:nucleic acid binding"/>
    <property type="evidence" value="ECO:0007669"/>
    <property type="project" value="InterPro"/>
</dbReference>
<comment type="caution">
    <text evidence="4">The sequence shown here is derived from an EMBL/GenBank/DDBJ whole genome shotgun (WGS) entry which is preliminary data.</text>
</comment>
<dbReference type="InterPro" id="IPR051714">
    <property type="entry name" value="Znf_CCHC_NABP"/>
</dbReference>
<dbReference type="GO" id="GO:0008270">
    <property type="term" value="F:zinc ion binding"/>
    <property type="evidence" value="ECO:0007669"/>
    <property type="project" value="UniProtKB-KW"/>
</dbReference>
<dbReference type="PANTHER" id="PTHR23002">
    <property type="entry name" value="ZINC FINGER CCHC DOMAIN CONTAINING PROTEIN"/>
    <property type="match status" value="1"/>
</dbReference>
<dbReference type="InterPro" id="IPR036875">
    <property type="entry name" value="Znf_CCHC_sf"/>
</dbReference>
<dbReference type="InterPro" id="IPR001878">
    <property type="entry name" value="Znf_CCHC"/>
</dbReference>
<dbReference type="Gene3D" id="4.10.60.10">
    <property type="entry name" value="Zinc finger, CCHC-type"/>
    <property type="match status" value="1"/>
</dbReference>
<keyword evidence="5" id="KW-1185">Reference proteome</keyword>
<dbReference type="PROSITE" id="PS50158">
    <property type="entry name" value="ZF_CCHC"/>
    <property type="match status" value="2"/>
</dbReference>
<keyword evidence="1" id="KW-0479">Metal-binding</keyword>
<dbReference type="Proteomes" id="UP001157418">
    <property type="component" value="Unassembled WGS sequence"/>
</dbReference>
<organism evidence="4 5">
    <name type="scientific">Lactuca virosa</name>
    <dbReference type="NCBI Taxonomy" id="75947"/>
    <lineage>
        <taxon>Eukaryota</taxon>
        <taxon>Viridiplantae</taxon>
        <taxon>Streptophyta</taxon>
        <taxon>Embryophyta</taxon>
        <taxon>Tracheophyta</taxon>
        <taxon>Spermatophyta</taxon>
        <taxon>Magnoliopsida</taxon>
        <taxon>eudicotyledons</taxon>
        <taxon>Gunneridae</taxon>
        <taxon>Pentapetalae</taxon>
        <taxon>asterids</taxon>
        <taxon>campanulids</taxon>
        <taxon>Asterales</taxon>
        <taxon>Asteraceae</taxon>
        <taxon>Cichorioideae</taxon>
        <taxon>Cichorieae</taxon>
        <taxon>Lactucinae</taxon>
        <taxon>Lactuca</taxon>
    </lineage>
</organism>
<protein>
    <recommendedName>
        <fullName evidence="3">CCHC-type domain-containing protein</fullName>
    </recommendedName>
</protein>
<accession>A0AAU9PVA8</accession>
<evidence type="ECO:0000256" key="2">
    <source>
        <dbReference type="SAM" id="MobiDB-lite"/>
    </source>
</evidence>
<feature type="domain" description="CCHC-type" evidence="3">
    <location>
        <begin position="183"/>
        <end position="198"/>
    </location>
</feature>
<gene>
    <name evidence="4" type="ORF">LVIROSA_LOCUS38662</name>
</gene>
<evidence type="ECO:0000313" key="4">
    <source>
        <dbReference type="EMBL" id="CAH1453420.1"/>
    </source>
</evidence>
<keyword evidence="1" id="KW-0862">Zinc</keyword>
<evidence type="ECO:0000259" key="3">
    <source>
        <dbReference type="PROSITE" id="PS50158"/>
    </source>
</evidence>
<dbReference type="EMBL" id="CAKMRJ010005745">
    <property type="protein sequence ID" value="CAH1453420.1"/>
    <property type="molecule type" value="Genomic_DNA"/>
</dbReference>
<dbReference type="AlphaFoldDB" id="A0AAU9PVA8"/>
<dbReference type="Pfam" id="PF00098">
    <property type="entry name" value="zf-CCHC"/>
    <property type="match status" value="1"/>
</dbReference>
<feature type="region of interest" description="Disordered" evidence="2">
    <location>
        <begin position="133"/>
        <end position="154"/>
    </location>
</feature>
<name>A0AAU9PVA8_9ASTR</name>
<evidence type="ECO:0000256" key="1">
    <source>
        <dbReference type="PROSITE-ProRule" id="PRU00047"/>
    </source>
</evidence>
<reference evidence="4 5" key="1">
    <citation type="submission" date="2022-01" db="EMBL/GenBank/DDBJ databases">
        <authorList>
            <person name="Xiong W."/>
            <person name="Schranz E."/>
        </authorList>
    </citation>
    <scope>NUCLEOTIDE SEQUENCE [LARGE SCALE GENOMIC DNA]</scope>
</reference>
<dbReference type="SMART" id="SM00343">
    <property type="entry name" value="ZnF_C2HC"/>
    <property type="match status" value="2"/>
</dbReference>
<keyword evidence="1" id="KW-0863">Zinc-finger</keyword>
<sequence>MATAPHGSSLTPSPPPAVTEHYLASKHVNTIHQDASVVTPSERGPQPKDEAFMNQEANSQLSIKANFEQLFRYMKQICKIIEKKMELIRPHSTKDCVDLFVAGLPLEYLMASRTSTTLDLAICAAKSVEENENREGKDVGEKRKWGGSTSGSLKKPKGEARFCYHCGKAGHVARECPENVVICFECGDKGHITTFCPKRERD</sequence>
<evidence type="ECO:0000313" key="5">
    <source>
        <dbReference type="Proteomes" id="UP001157418"/>
    </source>
</evidence>
<dbReference type="SUPFAM" id="SSF57756">
    <property type="entry name" value="Retrovirus zinc finger-like domains"/>
    <property type="match status" value="1"/>
</dbReference>
<feature type="compositionally biased region" description="Basic and acidic residues" evidence="2">
    <location>
        <begin position="133"/>
        <end position="144"/>
    </location>
</feature>
<proteinExistence type="predicted"/>
<feature type="domain" description="CCHC-type" evidence="3">
    <location>
        <begin position="163"/>
        <end position="178"/>
    </location>
</feature>